<comment type="caution">
    <text evidence="1">The sequence shown here is derived from an EMBL/GenBank/DDBJ whole genome shotgun (WGS) entry which is preliminary data.</text>
</comment>
<accession>A0AAE3ZA28</accession>
<evidence type="ECO:0000313" key="1">
    <source>
        <dbReference type="EMBL" id="MDR7300105.1"/>
    </source>
</evidence>
<dbReference type="RefSeq" id="WP_310268319.1">
    <property type="nucleotide sequence ID" value="NZ_JAVDXW010000001.1"/>
</dbReference>
<reference evidence="1" key="1">
    <citation type="submission" date="2023-07" db="EMBL/GenBank/DDBJ databases">
        <title>Sequencing the genomes of 1000 actinobacteria strains.</title>
        <authorList>
            <person name="Klenk H.-P."/>
        </authorList>
    </citation>
    <scope>NUCLEOTIDE SEQUENCE</scope>
    <source>
        <strain evidence="1">DSM 45977</strain>
    </source>
</reference>
<proteinExistence type="predicted"/>
<dbReference type="EMBL" id="JAVDXW010000001">
    <property type="protein sequence ID" value="MDR7300105.1"/>
    <property type="molecule type" value="Genomic_DNA"/>
</dbReference>
<keyword evidence="2" id="KW-1185">Reference proteome</keyword>
<organism evidence="1 2">
    <name type="scientific">Haloactinomyces albus</name>
    <dbReference type="NCBI Taxonomy" id="1352928"/>
    <lineage>
        <taxon>Bacteria</taxon>
        <taxon>Bacillati</taxon>
        <taxon>Actinomycetota</taxon>
        <taxon>Actinomycetes</taxon>
        <taxon>Actinopolysporales</taxon>
        <taxon>Actinopolysporaceae</taxon>
        <taxon>Haloactinomyces</taxon>
    </lineage>
</organism>
<dbReference type="Proteomes" id="UP001180845">
    <property type="component" value="Unassembled WGS sequence"/>
</dbReference>
<dbReference type="AlphaFoldDB" id="A0AAE3ZA28"/>
<name>A0AAE3ZA28_9ACTN</name>
<evidence type="ECO:0000313" key="2">
    <source>
        <dbReference type="Proteomes" id="UP001180845"/>
    </source>
</evidence>
<gene>
    <name evidence="1" type="ORF">JOF55_000286</name>
</gene>
<sequence length="95" mass="10415">MATDEDGPAARVLQLIDALHTELAEISDPVARIDAARRVRANAKKFETLYAEVTRQAVRDMRERNMSYARIAEELGVSRARAYQLAGGPAGGEQS</sequence>
<protein>
    <submittedName>
        <fullName evidence="1">Uncharacterized protein</fullName>
    </submittedName>
</protein>